<dbReference type="Proteomes" id="UP000053660">
    <property type="component" value="Unassembled WGS sequence"/>
</dbReference>
<gene>
    <name evidence="1" type="ORF">OESDEN_10034</name>
</gene>
<proteinExistence type="predicted"/>
<accession>A0A0B1SYU6</accession>
<keyword evidence="2" id="KW-1185">Reference proteome</keyword>
<sequence>MRTAEILLNLVIVDCIAEEYHEPSAWLAVQSAQRSSPVSPHLLSIVCSLATFPYASDISFVLSVSDSSLLRF</sequence>
<organism evidence="1 2">
    <name type="scientific">Oesophagostomum dentatum</name>
    <name type="common">Nodular worm</name>
    <dbReference type="NCBI Taxonomy" id="61180"/>
    <lineage>
        <taxon>Eukaryota</taxon>
        <taxon>Metazoa</taxon>
        <taxon>Ecdysozoa</taxon>
        <taxon>Nematoda</taxon>
        <taxon>Chromadorea</taxon>
        <taxon>Rhabditida</taxon>
        <taxon>Rhabditina</taxon>
        <taxon>Rhabditomorpha</taxon>
        <taxon>Strongyloidea</taxon>
        <taxon>Strongylidae</taxon>
        <taxon>Oesophagostomum</taxon>
    </lineage>
</organism>
<reference evidence="1 2" key="1">
    <citation type="submission" date="2014-03" db="EMBL/GenBank/DDBJ databases">
        <title>Draft genome of the hookworm Oesophagostomum dentatum.</title>
        <authorList>
            <person name="Mitreva M."/>
        </authorList>
    </citation>
    <scope>NUCLEOTIDE SEQUENCE [LARGE SCALE GENOMIC DNA]</scope>
    <source>
        <strain evidence="1 2">OD-Hann</strain>
    </source>
</reference>
<evidence type="ECO:0000313" key="2">
    <source>
        <dbReference type="Proteomes" id="UP000053660"/>
    </source>
</evidence>
<name>A0A0B1SYU6_OESDE</name>
<dbReference type="AlphaFoldDB" id="A0A0B1SYU6"/>
<protein>
    <submittedName>
        <fullName evidence="1">Uncharacterized protein</fullName>
    </submittedName>
</protein>
<dbReference type="EMBL" id="KN553352">
    <property type="protein sequence ID" value="KHJ90124.1"/>
    <property type="molecule type" value="Genomic_DNA"/>
</dbReference>
<evidence type="ECO:0000313" key="1">
    <source>
        <dbReference type="EMBL" id="KHJ90124.1"/>
    </source>
</evidence>